<evidence type="ECO:0000313" key="2">
    <source>
        <dbReference type="EMBL" id="RDS77051.1"/>
    </source>
</evidence>
<accession>A0A395LJT0</accession>
<dbReference type="Proteomes" id="UP000254101">
    <property type="component" value="Unassembled WGS sequence"/>
</dbReference>
<organism evidence="2 3">
    <name type="scientific">Alteriqipengyuania lutimaris</name>
    <dbReference type="NCBI Taxonomy" id="1538146"/>
    <lineage>
        <taxon>Bacteria</taxon>
        <taxon>Pseudomonadati</taxon>
        <taxon>Pseudomonadota</taxon>
        <taxon>Alphaproteobacteria</taxon>
        <taxon>Sphingomonadales</taxon>
        <taxon>Erythrobacteraceae</taxon>
        <taxon>Alteriqipengyuania</taxon>
    </lineage>
</organism>
<proteinExistence type="predicted"/>
<dbReference type="EMBL" id="QRBB01000001">
    <property type="protein sequence ID" value="RDS77051.1"/>
    <property type="molecule type" value="Genomic_DNA"/>
</dbReference>
<dbReference type="SUPFAM" id="SSF101801">
    <property type="entry name" value="Surface presentation of antigens (SPOA)"/>
    <property type="match status" value="1"/>
</dbReference>
<dbReference type="InterPro" id="IPR001543">
    <property type="entry name" value="FliN-like_C"/>
</dbReference>
<dbReference type="InterPro" id="IPR036429">
    <property type="entry name" value="SpoA-like_sf"/>
</dbReference>
<evidence type="ECO:0000313" key="3">
    <source>
        <dbReference type="Proteomes" id="UP000254101"/>
    </source>
</evidence>
<dbReference type="RefSeq" id="WP_115491273.1">
    <property type="nucleotide sequence ID" value="NZ_JACHWW010000001.1"/>
</dbReference>
<comment type="caution">
    <text evidence="2">The sequence shown here is derived from an EMBL/GenBank/DDBJ whole genome shotgun (WGS) entry which is preliminary data.</text>
</comment>
<protein>
    <submittedName>
        <fullName evidence="2">Flagellar motor switch protein FliM</fullName>
    </submittedName>
</protein>
<gene>
    <name evidence="2" type="ORF">DL238_05110</name>
</gene>
<reference evidence="2 3" key="1">
    <citation type="submission" date="2018-07" db="EMBL/GenBank/DDBJ databases">
        <title>Erythrobacter nanhaiensis sp. nov., a novel member of the genus Erythrobacter isolated from the South China Sea.</title>
        <authorList>
            <person name="Chen X."/>
            <person name="Liu J."/>
        </authorList>
    </citation>
    <scope>NUCLEOTIDE SEQUENCE [LARGE SCALE GENOMIC DNA]</scope>
    <source>
        <strain evidence="2 3">S-5</strain>
    </source>
</reference>
<dbReference type="Gene3D" id="2.30.330.10">
    <property type="entry name" value="SpoA-like"/>
    <property type="match status" value="1"/>
</dbReference>
<dbReference type="Pfam" id="PF01052">
    <property type="entry name" value="FliMN_C"/>
    <property type="match status" value="1"/>
</dbReference>
<keyword evidence="2" id="KW-0966">Cell projection</keyword>
<dbReference type="OrthoDB" id="7421075at2"/>
<sequence length="299" mass="31127">MTEGEPPVAGRRTAKHCEELLSNTLDAADVAGDFARFGTRLARAIQPRLARLFDAPKLETELVECTACPAAALGETLGERQHHARFALPGKGLGVLASANVGALIGEFDRMLGGDGENLAEAVALPASANRFAREIEGELIAACIEACGRGDLAAAERGSDLGEIVPSGARAPVHVATIAVLRPGIPRLTVTFATCEATFVQFAGETPVGKPVRRSMGETPIDESPLAGVELATTATLVDMAIPLHRIVALQVGTLLPVPIHRSIPLSIADTTIAHGTVGALDDRVALEIHHTAFAKGN</sequence>
<name>A0A395LJT0_9SPHN</name>
<keyword evidence="3" id="KW-1185">Reference proteome</keyword>
<keyword evidence="2" id="KW-0969">Cilium</keyword>
<evidence type="ECO:0000259" key="1">
    <source>
        <dbReference type="Pfam" id="PF01052"/>
    </source>
</evidence>
<feature type="domain" description="Flagellar motor switch protein FliN-like C-terminal" evidence="1">
    <location>
        <begin position="228"/>
        <end position="292"/>
    </location>
</feature>
<dbReference type="AlphaFoldDB" id="A0A395LJT0"/>
<keyword evidence="2" id="KW-0282">Flagellum</keyword>